<protein>
    <submittedName>
        <fullName evidence="1">Uncharacterized protein</fullName>
    </submittedName>
</protein>
<sequence>MRNRWRGGVFPSTLFSFMSPLTLNQRIFDKPEVANIPFFGTIK</sequence>
<dbReference type="InParanoid" id="D7TLJ0"/>
<dbReference type="Proteomes" id="UP000009183">
    <property type="component" value="Chromosome 5"/>
</dbReference>
<dbReference type="HOGENOM" id="CLU_3243234_0_0_1"/>
<dbReference type="PaxDb" id="29760-VIT_05s0165g00050.t01"/>
<proteinExistence type="predicted"/>
<organism evidence="1 2">
    <name type="scientific">Vitis vinifera</name>
    <name type="common">Grape</name>
    <dbReference type="NCBI Taxonomy" id="29760"/>
    <lineage>
        <taxon>Eukaryota</taxon>
        <taxon>Viridiplantae</taxon>
        <taxon>Streptophyta</taxon>
        <taxon>Embryophyta</taxon>
        <taxon>Tracheophyta</taxon>
        <taxon>Spermatophyta</taxon>
        <taxon>Magnoliopsida</taxon>
        <taxon>eudicotyledons</taxon>
        <taxon>Gunneridae</taxon>
        <taxon>Pentapetalae</taxon>
        <taxon>rosids</taxon>
        <taxon>Vitales</taxon>
        <taxon>Vitaceae</taxon>
        <taxon>Viteae</taxon>
        <taxon>Vitis</taxon>
    </lineage>
</organism>
<name>D7TLJ0_VITVI</name>
<dbReference type="AlphaFoldDB" id="D7TLJ0"/>
<dbReference type="EMBL" id="FN595997">
    <property type="protein sequence ID" value="CBI31363.3"/>
    <property type="molecule type" value="Genomic_DNA"/>
</dbReference>
<reference evidence="2" key="1">
    <citation type="journal article" date="2007" name="Nature">
        <title>The grapevine genome sequence suggests ancestral hexaploidization in major angiosperm phyla.</title>
        <authorList>
            <consortium name="The French-Italian Public Consortium for Grapevine Genome Characterization."/>
            <person name="Jaillon O."/>
            <person name="Aury J.-M."/>
            <person name="Noel B."/>
            <person name="Policriti A."/>
            <person name="Clepet C."/>
            <person name="Casagrande A."/>
            <person name="Choisne N."/>
            <person name="Aubourg S."/>
            <person name="Vitulo N."/>
            <person name="Jubin C."/>
            <person name="Vezzi A."/>
            <person name="Legeai F."/>
            <person name="Hugueney P."/>
            <person name="Dasilva C."/>
            <person name="Horner D."/>
            <person name="Mica E."/>
            <person name="Jublot D."/>
            <person name="Poulain J."/>
            <person name="Bruyere C."/>
            <person name="Billault A."/>
            <person name="Segurens B."/>
            <person name="Gouyvenoux M."/>
            <person name="Ugarte E."/>
            <person name="Cattonaro F."/>
            <person name="Anthouard V."/>
            <person name="Vico V."/>
            <person name="Del Fabbro C."/>
            <person name="Alaux M."/>
            <person name="Di Gaspero G."/>
            <person name="Dumas V."/>
            <person name="Felice N."/>
            <person name="Paillard S."/>
            <person name="Juman I."/>
            <person name="Moroldo M."/>
            <person name="Scalabrin S."/>
            <person name="Canaguier A."/>
            <person name="Le Clainche I."/>
            <person name="Malacrida G."/>
            <person name="Durand E."/>
            <person name="Pesole G."/>
            <person name="Laucou V."/>
            <person name="Chatelet P."/>
            <person name="Merdinoglu D."/>
            <person name="Delledonne M."/>
            <person name="Pezzotti M."/>
            <person name="Lecharny A."/>
            <person name="Scarpelli C."/>
            <person name="Artiguenave F."/>
            <person name="Pe M.E."/>
            <person name="Valle G."/>
            <person name="Morgante M."/>
            <person name="Caboche M."/>
            <person name="Adam-Blondon A.-F."/>
            <person name="Weissenbach J."/>
            <person name="Quetier F."/>
            <person name="Wincker P."/>
        </authorList>
    </citation>
    <scope>NUCLEOTIDE SEQUENCE [LARGE SCALE GENOMIC DNA]</scope>
    <source>
        <strain evidence="2">cv. Pinot noir / PN40024</strain>
    </source>
</reference>
<gene>
    <name evidence="1" type="ordered locus">VIT_05s0165g00050</name>
</gene>
<evidence type="ECO:0000313" key="2">
    <source>
        <dbReference type="Proteomes" id="UP000009183"/>
    </source>
</evidence>
<keyword evidence="2" id="KW-1185">Reference proteome</keyword>
<evidence type="ECO:0000313" key="1">
    <source>
        <dbReference type="EMBL" id="CBI31363.3"/>
    </source>
</evidence>
<accession>D7TLJ0</accession>